<gene>
    <name evidence="1" type="ORF">S03H2_29696</name>
</gene>
<protein>
    <recommendedName>
        <fullName evidence="2">Glycosyltransferase subfamily 4-like N-terminal domain-containing protein</fullName>
    </recommendedName>
</protein>
<evidence type="ECO:0000313" key="1">
    <source>
        <dbReference type="EMBL" id="GAH50543.1"/>
    </source>
</evidence>
<feature type="non-terminal residue" evidence="1">
    <location>
        <position position="115"/>
    </location>
</feature>
<proteinExistence type="predicted"/>
<accession>X1HZ30</accession>
<comment type="caution">
    <text evidence="1">The sequence shown here is derived from an EMBL/GenBank/DDBJ whole genome shotgun (WGS) entry which is preliminary data.</text>
</comment>
<sequence length="115" mass="13209">MKRILFLPVGDRDNPSSRLICYENAKYLKRLGWPVAVGGNPDEFDIIIFQKRLDAPDYLLAKKLKGRKKIVFQLSEAYHLHPNWANRVGRFAKLADVSVAGTPMIQNYFRNSSTE</sequence>
<dbReference type="AlphaFoldDB" id="X1HZ30"/>
<name>X1HZ30_9ZZZZ</name>
<dbReference type="EMBL" id="BARU01017936">
    <property type="protein sequence ID" value="GAH50543.1"/>
    <property type="molecule type" value="Genomic_DNA"/>
</dbReference>
<evidence type="ECO:0008006" key="2">
    <source>
        <dbReference type="Google" id="ProtNLM"/>
    </source>
</evidence>
<organism evidence="1">
    <name type="scientific">marine sediment metagenome</name>
    <dbReference type="NCBI Taxonomy" id="412755"/>
    <lineage>
        <taxon>unclassified sequences</taxon>
        <taxon>metagenomes</taxon>
        <taxon>ecological metagenomes</taxon>
    </lineage>
</organism>
<reference evidence="1" key="1">
    <citation type="journal article" date="2014" name="Front. Microbiol.">
        <title>High frequency of phylogenetically diverse reductive dehalogenase-homologous genes in deep subseafloor sedimentary metagenomes.</title>
        <authorList>
            <person name="Kawai M."/>
            <person name="Futagami T."/>
            <person name="Toyoda A."/>
            <person name="Takaki Y."/>
            <person name="Nishi S."/>
            <person name="Hori S."/>
            <person name="Arai W."/>
            <person name="Tsubouchi T."/>
            <person name="Morono Y."/>
            <person name="Uchiyama I."/>
            <person name="Ito T."/>
            <person name="Fujiyama A."/>
            <person name="Inagaki F."/>
            <person name="Takami H."/>
        </authorList>
    </citation>
    <scope>NUCLEOTIDE SEQUENCE</scope>
    <source>
        <strain evidence="1">Expedition CK06-06</strain>
    </source>
</reference>